<comment type="caution">
    <text evidence="2">The sequence shown here is derived from an EMBL/GenBank/DDBJ whole genome shotgun (WGS) entry which is preliminary data.</text>
</comment>
<feature type="transmembrane region" description="Helical" evidence="1">
    <location>
        <begin position="39"/>
        <end position="58"/>
    </location>
</feature>
<evidence type="ECO:0000313" key="3">
    <source>
        <dbReference type="Proteomes" id="UP001247620"/>
    </source>
</evidence>
<feature type="transmembrane region" description="Helical" evidence="1">
    <location>
        <begin position="213"/>
        <end position="230"/>
    </location>
</feature>
<feature type="transmembrane region" description="Helical" evidence="1">
    <location>
        <begin position="191"/>
        <end position="207"/>
    </location>
</feature>
<evidence type="ECO:0000256" key="1">
    <source>
        <dbReference type="SAM" id="Phobius"/>
    </source>
</evidence>
<reference evidence="2 3" key="1">
    <citation type="submission" date="2023-07" db="EMBL/GenBank/DDBJ databases">
        <title>Sorghum-associated microbial communities from plants grown in Nebraska, USA.</title>
        <authorList>
            <person name="Schachtman D."/>
        </authorList>
    </citation>
    <scope>NUCLEOTIDE SEQUENCE [LARGE SCALE GENOMIC DNA]</scope>
    <source>
        <strain evidence="2 3">3262</strain>
    </source>
</reference>
<dbReference type="EMBL" id="JAVDUU010000001">
    <property type="protein sequence ID" value="MDR6941181.1"/>
    <property type="molecule type" value="Genomic_DNA"/>
</dbReference>
<feature type="transmembrane region" description="Helical" evidence="1">
    <location>
        <begin position="393"/>
        <end position="411"/>
    </location>
</feature>
<feature type="transmembrane region" description="Helical" evidence="1">
    <location>
        <begin position="250"/>
        <end position="267"/>
    </location>
</feature>
<gene>
    <name evidence="2" type="ORF">J2W55_001009</name>
</gene>
<dbReference type="RefSeq" id="WP_310092633.1">
    <property type="nucleotide sequence ID" value="NZ_JAVDUU010000001.1"/>
</dbReference>
<feature type="transmembrane region" description="Helical" evidence="1">
    <location>
        <begin position="279"/>
        <end position="299"/>
    </location>
</feature>
<keyword evidence="1" id="KW-0472">Membrane</keyword>
<keyword evidence="1" id="KW-1133">Transmembrane helix</keyword>
<feature type="transmembrane region" description="Helical" evidence="1">
    <location>
        <begin position="111"/>
        <end position="138"/>
    </location>
</feature>
<dbReference type="Proteomes" id="UP001247620">
    <property type="component" value="Unassembled WGS sequence"/>
</dbReference>
<keyword evidence="1" id="KW-0812">Transmembrane</keyword>
<keyword evidence="3" id="KW-1185">Reference proteome</keyword>
<evidence type="ECO:0000313" key="2">
    <source>
        <dbReference type="EMBL" id="MDR6941181.1"/>
    </source>
</evidence>
<accession>A0ABU1T714</accession>
<feature type="transmembrane region" description="Helical" evidence="1">
    <location>
        <begin position="417"/>
        <end position="441"/>
    </location>
</feature>
<name>A0ABU1T714_9SPHI</name>
<protein>
    <recommendedName>
        <fullName evidence="4">Oligosaccharide repeat unit polymerase</fullName>
    </recommendedName>
</protein>
<organism evidence="2 3">
    <name type="scientific">Mucilaginibacter pocheonensis</name>
    <dbReference type="NCBI Taxonomy" id="398050"/>
    <lineage>
        <taxon>Bacteria</taxon>
        <taxon>Pseudomonadati</taxon>
        <taxon>Bacteroidota</taxon>
        <taxon>Sphingobacteriia</taxon>
        <taxon>Sphingobacteriales</taxon>
        <taxon>Sphingobacteriaceae</taxon>
        <taxon>Mucilaginibacter</taxon>
    </lineage>
</organism>
<proteinExistence type="predicted"/>
<feature type="transmembrane region" description="Helical" evidence="1">
    <location>
        <begin position="6"/>
        <end position="27"/>
    </location>
</feature>
<feature type="transmembrane region" description="Helical" evidence="1">
    <location>
        <begin position="359"/>
        <end position="381"/>
    </location>
</feature>
<sequence length="450" mass="51086">MEELVFSLNLVSLFIIGVCIFTANYFLLKRYIFFWFDPLLVYTIFNSFSIAFVIYLFFVDKQIKEFYLITYLLSTIGLLTGLIIGSEIALRRISVAKKTINKTVLSNYDQVFEVFLVICLFIVVTSNLIMLASVGTLPILSADPSKAKVELYTGGWGIIRRIDLMCVNFIFSIALLKLFHPLNEITKKKKIFCWLSILIGTLILFTMGSKSSLIGILNSLFGVAMINLYFGKNIFEGQRNMINISTIKTFGKYALIIGLAYMFLIILKDGVETNALNVFITRMVGSGDTFYFFYVYDLYDNFKLNPIDYIVHVVNPILGFFRIVPYEYPVGAYILLYALGVPLGSFGPNAQHPIEGLLYFGKTGTFFYSLAIGVLIARMRISLLNRALDNPNFLQLIIYISIASIAVNPAIEVDFFLLLFYDIFMFGTIIFLISLTLVNYVKKTRNLPTA</sequence>
<feature type="transmembrane region" description="Helical" evidence="1">
    <location>
        <begin position="320"/>
        <end position="339"/>
    </location>
</feature>
<feature type="transmembrane region" description="Helical" evidence="1">
    <location>
        <begin position="158"/>
        <end position="179"/>
    </location>
</feature>
<feature type="transmembrane region" description="Helical" evidence="1">
    <location>
        <begin position="70"/>
        <end position="90"/>
    </location>
</feature>
<evidence type="ECO:0008006" key="4">
    <source>
        <dbReference type="Google" id="ProtNLM"/>
    </source>
</evidence>